<evidence type="ECO:0000259" key="2">
    <source>
        <dbReference type="Pfam" id="PF23572"/>
    </source>
</evidence>
<feature type="domain" description="GH3 middle" evidence="1">
    <location>
        <begin position="292"/>
        <end position="358"/>
    </location>
</feature>
<comment type="caution">
    <text evidence="3">The sequence shown here is derived from an EMBL/GenBank/DDBJ whole genome shotgun (WGS) entry which is preliminary data.</text>
</comment>
<dbReference type="GO" id="GO:0005737">
    <property type="term" value="C:cytoplasm"/>
    <property type="evidence" value="ECO:0007669"/>
    <property type="project" value="TreeGrafter"/>
</dbReference>
<dbReference type="AlphaFoldDB" id="A0A934PSX8"/>
<proteinExistence type="predicted"/>
<dbReference type="InterPro" id="IPR055377">
    <property type="entry name" value="GH3_M"/>
</dbReference>
<dbReference type="InterPro" id="IPR042099">
    <property type="entry name" value="ANL_N_sf"/>
</dbReference>
<evidence type="ECO:0000313" key="4">
    <source>
        <dbReference type="Proteomes" id="UP000613193"/>
    </source>
</evidence>
<dbReference type="Pfam" id="PF03321">
    <property type="entry name" value="GH3"/>
    <property type="match status" value="1"/>
</dbReference>
<gene>
    <name evidence="3" type="ORF">I5M19_06870</name>
</gene>
<sequence length="499" mass="56903">MGLKSSLSKIFAFFVNRQLNQVRRNALGLQQNTFSDLIYQAKNTAFGRDHQFYSINNYEDFKKRVPVRDYEELRPYIERVSKGEADVLWPGKPAYLAKTSGTTSGVKYIPISKQSMPEHIKAARNALLSYIHETGNAEFVDGKMIFLQGSPVMDEKAGIATGRLSGIVAHHVPAYLQKNRLPTYTTNCIEDWEQKVDAVVKETVNQDMRLISGIPPWCQMYFDRLSAVSDGKRIKDIFPNFKLFVHGGVNYEPYRARMEESIGAKIDSIETYPASEGFIAFQDSQKEKGLLLMVDSGIFYEFIPSDEYFNEQPTRINLKDVELNKNYALILNTNAGLWGYSLGDTIKFVSKDPYRITVTGRIKHYISAFGEHVIGEEVEQALMNVAAEEHVDIIEFTVAPQVNPEKNELPYHEWFIEFGKPPADVPAFALKVDKALQKKNIYYSDLIEGNILRPLIIRNLKKDTFINYMRSQGKLGGQNKVPRLSNDRKIADELKEYVS</sequence>
<evidence type="ECO:0000259" key="1">
    <source>
        <dbReference type="Pfam" id="PF23571"/>
    </source>
</evidence>
<dbReference type="Pfam" id="PF23571">
    <property type="entry name" value="GH3_M"/>
    <property type="match status" value="1"/>
</dbReference>
<dbReference type="EMBL" id="JAEHFW010000001">
    <property type="protein sequence ID" value="MBK0379022.1"/>
    <property type="molecule type" value="Genomic_DNA"/>
</dbReference>
<dbReference type="Pfam" id="PF23572">
    <property type="entry name" value="GH3_C"/>
    <property type="match status" value="1"/>
</dbReference>
<dbReference type="PANTHER" id="PTHR31901:SF9">
    <property type="entry name" value="GH3 DOMAIN-CONTAINING PROTEIN"/>
    <property type="match status" value="1"/>
</dbReference>
<dbReference type="GO" id="GO:0016881">
    <property type="term" value="F:acid-amino acid ligase activity"/>
    <property type="evidence" value="ECO:0007669"/>
    <property type="project" value="TreeGrafter"/>
</dbReference>
<dbReference type="Gene3D" id="3.40.50.12780">
    <property type="entry name" value="N-terminal domain of ligase-like"/>
    <property type="match status" value="1"/>
</dbReference>
<name>A0A934PSX8_9SPHI</name>
<dbReference type="SUPFAM" id="SSF56801">
    <property type="entry name" value="Acetyl-CoA synthetase-like"/>
    <property type="match status" value="1"/>
</dbReference>
<dbReference type="Proteomes" id="UP000613193">
    <property type="component" value="Unassembled WGS sequence"/>
</dbReference>
<keyword evidence="4" id="KW-1185">Reference proteome</keyword>
<organism evidence="3 4">
    <name type="scientific">Mucilaginibacter segetis</name>
    <dbReference type="NCBI Taxonomy" id="2793071"/>
    <lineage>
        <taxon>Bacteria</taxon>
        <taxon>Pseudomonadati</taxon>
        <taxon>Bacteroidota</taxon>
        <taxon>Sphingobacteriia</taxon>
        <taxon>Sphingobacteriales</taxon>
        <taxon>Sphingobacteriaceae</taxon>
        <taxon>Mucilaginibacter</taxon>
    </lineage>
</organism>
<protein>
    <submittedName>
        <fullName evidence="3">GH3 auxin-responsive promoter family protein</fullName>
    </submittedName>
</protein>
<dbReference type="InterPro" id="IPR055378">
    <property type="entry name" value="GH3_C"/>
</dbReference>
<dbReference type="RefSeq" id="WP_200065465.1">
    <property type="nucleotide sequence ID" value="NZ_JAEHFW010000001.1"/>
</dbReference>
<evidence type="ECO:0000313" key="3">
    <source>
        <dbReference type="EMBL" id="MBK0379022.1"/>
    </source>
</evidence>
<feature type="domain" description="GH3 C-terminal" evidence="2">
    <location>
        <begin position="376"/>
        <end position="489"/>
    </location>
</feature>
<reference evidence="3" key="1">
    <citation type="submission" date="2020-12" db="EMBL/GenBank/DDBJ databases">
        <title>Bacterial novel species Mucilaginibacter sp. SD-g isolated from soil.</title>
        <authorList>
            <person name="Jung H.-Y."/>
        </authorList>
    </citation>
    <scope>NUCLEOTIDE SEQUENCE</scope>
    <source>
        <strain evidence="3">SD-g</strain>
    </source>
</reference>
<dbReference type="PANTHER" id="PTHR31901">
    <property type="entry name" value="GH3 DOMAIN-CONTAINING PROTEIN"/>
    <property type="match status" value="1"/>
</dbReference>
<accession>A0A934PSX8</accession>
<dbReference type="InterPro" id="IPR004993">
    <property type="entry name" value="GH3"/>
</dbReference>